<proteinExistence type="predicted"/>
<sequence>MDPRILLTLFVVVVCTTCQEAETDEYVEVWNATHASLVYGLRDLAFGNNIARINFNGEGTSKPILLKVPLDGTTFTVNIPSIPTDFVNLGQLKLELACRKTSSDVTLSFVVRDGTVWVVTDMDVILGRLDTLSKTVDFILASDGTLSVPSDDFEFIDFFSLKNCFVFDAGHVIVKLTIEWSNWVAPSNILLAQDLLIQPKKTAPIRKYTVPVSMLFEYIQFNIIFFFIMMGMSLVVGFTIFNVKKMWYQTQDKSKDVKAH</sequence>
<accession>A0A7E4V121</accession>
<dbReference type="WBParaSite" id="Pan_g15280.t1">
    <property type="protein sequence ID" value="Pan_g15280.t1"/>
    <property type="gene ID" value="Pan_g15280"/>
</dbReference>
<dbReference type="Proteomes" id="UP000492821">
    <property type="component" value="Unassembled WGS sequence"/>
</dbReference>
<protein>
    <submittedName>
        <fullName evidence="4">Transmembrane protein</fullName>
    </submittedName>
</protein>
<dbReference type="AlphaFoldDB" id="A0A7E4V121"/>
<feature type="transmembrane region" description="Helical" evidence="1">
    <location>
        <begin position="223"/>
        <end position="243"/>
    </location>
</feature>
<feature type="signal peptide" evidence="2">
    <location>
        <begin position="1"/>
        <end position="23"/>
    </location>
</feature>
<evidence type="ECO:0000256" key="2">
    <source>
        <dbReference type="SAM" id="SignalP"/>
    </source>
</evidence>
<keyword evidence="3" id="KW-1185">Reference proteome</keyword>
<reference evidence="4" key="2">
    <citation type="submission" date="2020-10" db="UniProtKB">
        <authorList>
            <consortium name="WormBaseParasite"/>
        </authorList>
    </citation>
    <scope>IDENTIFICATION</scope>
</reference>
<keyword evidence="1" id="KW-0812">Transmembrane</keyword>
<feature type="chain" id="PRO_5028947192" evidence="2">
    <location>
        <begin position="24"/>
        <end position="260"/>
    </location>
</feature>
<evidence type="ECO:0000313" key="3">
    <source>
        <dbReference type="Proteomes" id="UP000492821"/>
    </source>
</evidence>
<keyword evidence="1" id="KW-0472">Membrane</keyword>
<evidence type="ECO:0000256" key="1">
    <source>
        <dbReference type="SAM" id="Phobius"/>
    </source>
</evidence>
<organism evidence="3 4">
    <name type="scientific">Panagrellus redivivus</name>
    <name type="common">Microworm</name>
    <dbReference type="NCBI Taxonomy" id="6233"/>
    <lineage>
        <taxon>Eukaryota</taxon>
        <taxon>Metazoa</taxon>
        <taxon>Ecdysozoa</taxon>
        <taxon>Nematoda</taxon>
        <taxon>Chromadorea</taxon>
        <taxon>Rhabditida</taxon>
        <taxon>Tylenchina</taxon>
        <taxon>Panagrolaimomorpha</taxon>
        <taxon>Panagrolaimoidea</taxon>
        <taxon>Panagrolaimidae</taxon>
        <taxon>Panagrellus</taxon>
    </lineage>
</organism>
<name>A0A7E4V121_PANRE</name>
<evidence type="ECO:0000313" key="4">
    <source>
        <dbReference type="WBParaSite" id="Pan_g15280.t1"/>
    </source>
</evidence>
<keyword evidence="2" id="KW-0732">Signal</keyword>
<reference evidence="3" key="1">
    <citation type="journal article" date="2013" name="Genetics">
        <title>The draft genome and transcriptome of Panagrellus redivivus are shaped by the harsh demands of a free-living lifestyle.</title>
        <authorList>
            <person name="Srinivasan J."/>
            <person name="Dillman A.R."/>
            <person name="Macchietto M.G."/>
            <person name="Heikkinen L."/>
            <person name="Lakso M."/>
            <person name="Fracchia K.M."/>
            <person name="Antoshechkin I."/>
            <person name="Mortazavi A."/>
            <person name="Wong G."/>
            <person name="Sternberg P.W."/>
        </authorList>
    </citation>
    <scope>NUCLEOTIDE SEQUENCE [LARGE SCALE GENOMIC DNA]</scope>
    <source>
        <strain evidence="3">MT8872</strain>
    </source>
</reference>
<keyword evidence="1" id="KW-1133">Transmembrane helix</keyword>